<dbReference type="InterPro" id="IPR035917">
    <property type="entry name" value="YjbQ-like_sf"/>
</dbReference>
<dbReference type="PIRSF" id="PIRSF004681">
    <property type="entry name" value="UCP004681"/>
    <property type="match status" value="1"/>
</dbReference>
<dbReference type="Pfam" id="PF01894">
    <property type="entry name" value="YjbQ"/>
    <property type="match status" value="1"/>
</dbReference>
<protein>
    <submittedName>
        <fullName evidence="2">Secondary thiamine-phosphate synthase enzyme YjbQ</fullName>
    </submittedName>
</protein>
<dbReference type="PANTHER" id="PTHR30615:SF8">
    <property type="entry name" value="UPF0047 PROTEIN C4A8.02C"/>
    <property type="match status" value="1"/>
</dbReference>
<comment type="similarity">
    <text evidence="1">Belongs to the UPF0047 family.</text>
</comment>
<organism evidence="2 3">
    <name type="scientific">Rarispira pelagica</name>
    <dbReference type="NCBI Taxonomy" id="3141764"/>
    <lineage>
        <taxon>Bacteria</taxon>
        <taxon>Pseudomonadati</taxon>
        <taxon>Spirochaetota</taxon>
        <taxon>Spirochaetia</taxon>
        <taxon>Winmispirales</taxon>
        <taxon>Winmispiraceae</taxon>
        <taxon>Rarispira</taxon>
    </lineage>
</organism>
<evidence type="ECO:0000313" key="2">
    <source>
        <dbReference type="EMBL" id="MEM5948322.1"/>
    </source>
</evidence>
<dbReference type="EMBL" id="JBCHKQ010000003">
    <property type="protein sequence ID" value="MEM5948322.1"/>
    <property type="molecule type" value="Genomic_DNA"/>
</dbReference>
<dbReference type="RefSeq" id="WP_420069773.1">
    <property type="nucleotide sequence ID" value="NZ_JBCHKQ010000003.1"/>
</dbReference>
<dbReference type="Gene3D" id="2.60.120.460">
    <property type="entry name" value="YjbQ-like"/>
    <property type="match status" value="1"/>
</dbReference>
<reference evidence="2 3" key="1">
    <citation type="submission" date="2024-03" db="EMBL/GenBank/DDBJ databases">
        <title>Ignisphaera cupida sp. nov., a hyperthermophilic hydrolytic archaeon from a hot spring of Kamchatka, and proposal of Ignisphaeraceae fam. nov.</title>
        <authorList>
            <person name="Podosokorskaya O.A."/>
            <person name="Elcheninov A.G."/>
            <person name="Maltseva A.I."/>
            <person name="Zayulina K.S."/>
            <person name="Novikov A."/>
            <person name="Merkel A.Y."/>
        </authorList>
    </citation>
    <scope>NUCLEOTIDE SEQUENCE [LARGE SCALE GENOMIC DNA]</scope>
    <source>
        <strain evidence="2 3">38H-sp</strain>
    </source>
</reference>
<dbReference type="Proteomes" id="UP001466331">
    <property type="component" value="Unassembled WGS sequence"/>
</dbReference>
<dbReference type="NCBIfam" id="TIGR00149">
    <property type="entry name" value="TIGR00149_YjbQ"/>
    <property type="match status" value="1"/>
</dbReference>
<proteinExistence type="inferred from homology"/>
<dbReference type="PANTHER" id="PTHR30615">
    <property type="entry name" value="UNCHARACTERIZED PROTEIN YJBQ-RELATED"/>
    <property type="match status" value="1"/>
</dbReference>
<accession>A0ABU9UCD2</accession>
<keyword evidence="3" id="KW-1185">Reference proteome</keyword>
<dbReference type="SUPFAM" id="SSF111038">
    <property type="entry name" value="YjbQ-like"/>
    <property type="match status" value="1"/>
</dbReference>
<name>A0ABU9UCD2_9SPIR</name>
<gene>
    <name evidence="2" type="ORF">WKV44_07175</name>
</gene>
<sequence>MREIISVSTGRREELVDITDHVKDIVKKSGVENGLCSVYVQGATAAIMIQENWDDSVQEDVVDFLSRIIPRGIWRHDMQDGNGDSHLKAGLIGPSENIPVIDGRLGLSRWQNIFLCEFDGPRKRRDVVVTLISDRA</sequence>
<comment type="caution">
    <text evidence="2">The sequence shown here is derived from an EMBL/GenBank/DDBJ whole genome shotgun (WGS) entry which is preliminary data.</text>
</comment>
<evidence type="ECO:0000256" key="1">
    <source>
        <dbReference type="ARBA" id="ARBA00005534"/>
    </source>
</evidence>
<evidence type="ECO:0000313" key="3">
    <source>
        <dbReference type="Proteomes" id="UP001466331"/>
    </source>
</evidence>
<dbReference type="InterPro" id="IPR001602">
    <property type="entry name" value="UPF0047_YjbQ-like"/>
</dbReference>